<dbReference type="EMBL" id="PKPP01028189">
    <property type="protein sequence ID" value="PWA26377.1"/>
    <property type="molecule type" value="Genomic_DNA"/>
</dbReference>
<gene>
    <name evidence="6" type="ORF">CTI12_AA628060</name>
</gene>
<dbReference type="PANTHER" id="PTHR24068">
    <property type="entry name" value="UBIQUITIN-CONJUGATING ENZYME E2"/>
    <property type="match status" value="1"/>
</dbReference>
<keyword evidence="2 4" id="KW-0833">Ubl conjugation pathway</keyword>
<evidence type="ECO:0000313" key="6">
    <source>
        <dbReference type="EMBL" id="PWA26377.1"/>
    </source>
</evidence>
<evidence type="ECO:0000259" key="5">
    <source>
        <dbReference type="PROSITE" id="PS50127"/>
    </source>
</evidence>
<dbReference type="PROSITE" id="PS00183">
    <property type="entry name" value="UBC_1"/>
    <property type="match status" value="1"/>
</dbReference>
<evidence type="ECO:0000256" key="2">
    <source>
        <dbReference type="ARBA" id="ARBA00022786"/>
    </source>
</evidence>
<keyword evidence="7" id="KW-1185">Reference proteome</keyword>
<dbReference type="PROSITE" id="PS50127">
    <property type="entry name" value="UBC_2"/>
    <property type="match status" value="1"/>
</dbReference>
<proteinExistence type="inferred from homology"/>
<dbReference type="AlphaFoldDB" id="A0A2U1K9R3"/>
<keyword evidence="4" id="KW-0067">ATP-binding</keyword>
<accession>A0A2U1K9R3</accession>
<keyword evidence="4" id="KW-0547">Nucleotide-binding</keyword>
<dbReference type="InterPro" id="IPR023313">
    <property type="entry name" value="UBQ-conjugating_AS"/>
</dbReference>
<evidence type="ECO:0000256" key="1">
    <source>
        <dbReference type="ARBA" id="ARBA00022679"/>
    </source>
</evidence>
<dbReference type="GO" id="GO:0005524">
    <property type="term" value="F:ATP binding"/>
    <property type="evidence" value="ECO:0007669"/>
    <property type="project" value="UniProtKB-UniRule"/>
</dbReference>
<evidence type="ECO:0000256" key="3">
    <source>
        <dbReference type="PROSITE-ProRule" id="PRU10133"/>
    </source>
</evidence>
<organism evidence="6 7">
    <name type="scientific">Artemisia annua</name>
    <name type="common">Sweet wormwood</name>
    <dbReference type="NCBI Taxonomy" id="35608"/>
    <lineage>
        <taxon>Eukaryota</taxon>
        <taxon>Viridiplantae</taxon>
        <taxon>Streptophyta</taxon>
        <taxon>Embryophyta</taxon>
        <taxon>Tracheophyta</taxon>
        <taxon>Spermatophyta</taxon>
        <taxon>Magnoliopsida</taxon>
        <taxon>eudicotyledons</taxon>
        <taxon>Gunneridae</taxon>
        <taxon>Pentapetalae</taxon>
        <taxon>asterids</taxon>
        <taxon>campanulids</taxon>
        <taxon>Asterales</taxon>
        <taxon>Asteraceae</taxon>
        <taxon>Asteroideae</taxon>
        <taxon>Anthemideae</taxon>
        <taxon>Artemisiinae</taxon>
        <taxon>Artemisia</taxon>
    </lineage>
</organism>
<dbReference type="Proteomes" id="UP000245207">
    <property type="component" value="Unassembled WGS sequence"/>
</dbReference>
<dbReference type="SUPFAM" id="SSF54495">
    <property type="entry name" value="UBC-like"/>
    <property type="match status" value="1"/>
</dbReference>
<comment type="similarity">
    <text evidence="4">Belongs to the ubiquitin-conjugating enzyme family.</text>
</comment>
<dbReference type="InterPro" id="IPR016135">
    <property type="entry name" value="UBQ-conjugating_enzyme/RWD"/>
</dbReference>
<dbReference type="GO" id="GO:0016740">
    <property type="term" value="F:transferase activity"/>
    <property type="evidence" value="ECO:0007669"/>
    <property type="project" value="UniProtKB-KW"/>
</dbReference>
<reference evidence="6 7" key="1">
    <citation type="journal article" date="2018" name="Mol. Plant">
        <title>The genome of Artemisia annua provides insight into the evolution of Asteraceae family and artemisinin biosynthesis.</title>
        <authorList>
            <person name="Shen Q."/>
            <person name="Zhang L."/>
            <person name="Liao Z."/>
            <person name="Wang S."/>
            <person name="Yan T."/>
            <person name="Shi P."/>
            <person name="Liu M."/>
            <person name="Fu X."/>
            <person name="Pan Q."/>
            <person name="Wang Y."/>
            <person name="Lv Z."/>
            <person name="Lu X."/>
            <person name="Zhang F."/>
            <person name="Jiang W."/>
            <person name="Ma Y."/>
            <person name="Chen M."/>
            <person name="Hao X."/>
            <person name="Li L."/>
            <person name="Tang Y."/>
            <person name="Lv G."/>
            <person name="Zhou Y."/>
            <person name="Sun X."/>
            <person name="Brodelius P.E."/>
            <person name="Rose J.K.C."/>
            <person name="Tang K."/>
        </authorList>
    </citation>
    <scope>NUCLEOTIDE SEQUENCE [LARGE SCALE GENOMIC DNA]</scope>
    <source>
        <strain evidence="7">cv. Huhao1</strain>
        <tissue evidence="6">Leaf</tissue>
    </source>
</reference>
<dbReference type="OrthoDB" id="269518at2759"/>
<name>A0A2U1K9R3_ARTAN</name>
<dbReference type="Pfam" id="PF00179">
    <property type="entry name" value="UQ_con"/>
    <property type="match status" value="1"/>
</dbReference>
<evidence type="ECO:0000313" key="7">
    <source>
        <dbReference type="Proteomes" id="UP000245207"/>
    </source>
</evidence>
<dbReference type="InterPro" id="IPR000608">
    <property type="entry name" value="UBC"/>
</dbReference>
<comment type="caution">
    <text evidence="6">The sequence shown here is derived from an EMBL/GenBank/DDBJ whole genome shotgun (WGS) entry which is preliminary data.</text>
</comment>
<keyword evidence="1" id="KW-0808">Transferase</keyword>
<evidence type="ECO:0000256" key="4">
    <source>
        <dbReference type="RuleBase" id="RU362109"/>
    </source>
</evidence>
<dbReference type="Gene3D" id="3.10.110.10">
    <property type="entry name" value="Ubiquitin Conjugating Enzyme"/>
    <property type="match status" value="1"/>
</dbReference>
<sequence>MASSQHKRRDTDLMKLMMNGYKVELINESIHQFFVFFHGPADSLYAGGVWKVKVELPEDYPFSSPSIGFTTKIYHPNIDFESGMVCVNVLN</sequence>
<protein>
    <submittedName>
        <fullName evidence="6">Ubiquitin-conjugating enzyme E2-23 kDa</fullName>
    </submittedName>
</protein>
<feature type="domain" description="UBC core" evidence="5">
    <location>
        <begin position="1"/>
        <end position="91"/>
    </location>
</feature>
<feature type="active site" description="Glycyl thioester intermediate" evidence="3">
    <location>
        <position position="86"/>
    </location>
</feature>
<dbReference type="SMART" id="SM00212">
    <property type="entry name" value="UBCc"/>
    <property type="match status" value="1"/>
</dbReference>
<dbReference type="STRING" id="35608.A0A2U1K9R3"/>